<dbReference type="AlphaFoldDB" id="A0AAW2CBD2"/>
<proteinExistence type="predicted"/>
<dbReference type="EMBL" id="JAZDWU010000008">
    <property type="protein sequence ID" value="KAK9994993.1"/>
    <property type="molecule type" value="Genomic_DNA"/>
</dbReference>
<organism evidence="1 2">
    <name type="scientific">Lithocarpus litseifolius</name>
    <dbReference type="NCBI Taxonomy" id="425828"/>
    <lineage>
        <taxon>Eukaryota</taxon>
        <taxon>Viridiplantae</taxon>
        <taxon>Streptophyta</taxon>
        <taxon>Embryophyta</taxon>
        <taxon>Tracheophyta</taxon>
        <taxon>Spermatophyta</taxon>
        <taxon>Magnoliopsida</taxon>
        <taxon>eudicotyledons</taxon>
        <taxon>Gunneridae</taxon>
        <taxon>Pentapetalae</taxon>
        <taxon>rosids</taxon>
        <taxon>fabids</taxon>
        <taxon>Fagales</taxon>
        <taxon>Fagaceae</taxon>
        <taxon>Lithocarpus</taxon>
    </lineage>
</organism>
<comment type="caution">
    <text evidence="1">The sequence shown here is derived from an EMBL/GenBank/DDBJ whole genome shotgun (WGS) entry which is preliminary data.</text>
</comment>
<evidence type="ECO:0000313" key="1">
    <source>
        <dbReference type="EMBL" id="KAK9994993.1"/>
    </source>
</evidence>
<dbReference type="Proteomes" id="UP001459277">
    <property type="component" value="Unassembled WGS sequence"/>
</dbReference>
<reference evidence="1 2" key="1">
    <citation type="submission" date="2024-01" db="EMBL/GenBank/DDBJ databases">
        <title>A telomere-to-telomere, gap-free genome of sweet tea (Lithocarpus litseifolius).</title>
        <authorList>
            <person name="Zhou J."/>
        </authorList>
    </citation>
    <scope>NUCLEOTIDE SEQUENCE [LARGE SCALE GENOMIC DNA]</scope>
    <source>
        <strain evidence="1">Zhou-2022a</strain>
        <tissue evidence="1">Leaf</tissue>
    </source>
</reference>
<protein>
    <submittedName>
        <fullName evidence="1">Uncharacterized protein</fullName>
    </submittedName>
</protein>
<name>A0AAW2CBD2_9ROSI</name>
<keyword evidence="2" id="KW-1185">Reference proteome</keyword>
<gene>
    <name evidence="1" type="ORF">SO802_024696</name>
</gene>
<accession>A0AAW2CBD2</accession>
<evidence type="ECO:0000313" key="2">
    <source>
        <dbReference type="Proteomes" id="UP001459277"/>
    </source>
</evidence>
<sequence length="80" mass="8634">MRIRRVVLQLQAMVEMGSNRGGMAASDQGGNGSFRLVTMASSDQRQWSLQTRSDGSGLIGEAAVPLIWVVGDRQLEGERG</sequence>